<comment type="similarity">
    <text evidence="1 15">Belongs to the helicase family. RecG subfamily.</text>
</comment>
<organism evidence="18">
    <name type="scientific">uncultured Sphingobacterium sp. EB080_L08E11</name>
    <dbReference type="NCBI Taxonomy" id="710992"/>
    <lineage>
        <taxon>Bacteria</taxon>
        <taxon>Pseudomonadati</taxon>
        <taxon>Bacteroidota</taxon>
        <taxon>Sphingobacteriia</taxon>
        <taxon>Sphingobacteriales</taxon>
        <taxon>Sphingobacteriaceae</taxon>
        <taxon>Sphingobacterium</taxon>
        <taxon>environmental samples</taxon>
    </lineage>
</organism>
<dbReference type="PANTHER" id="PTHR47964">
    <property type="entry name" value="ATP-DEPENDENT DNA HELICASE HOMOLOG RECG, CHLOROPLASTIC"/>
    <property type="match status" value="1"/>
</dbReference>
<evidence type="ECO:0000256" key="9">
    <source>
        <dbReference type="ARBA" id="ARBA00023172"/>
    </source>
</evidence>
<keyword evidence="4 15" id="KW-0227">DNA damage</keyword>
<evidence type="ECO:0000256" key="15">
    <source>
        <dbReference type="RuleBase" id="RU363016"/>
    </source>
</evidence>
<proteinExistence type="inferred from homology"/>
<dbReference type="GO" id="GO:0005524">
    <property type="term" value="F:ATP binding"/>
    <property type="evidence" value="ECO:0007669"/>
    <property type="project" value="UniProtKB-KW"/>
</dbReference>
<keyword evidence="6 15" id="KW-0347">Helicase</keyword>
<comment type="function">
    <text evidence="15">Plays a critical role in recombination and DNA repair. Helps process Holliday junction intermediates to mature products by catalyzing branch migration. Has replication fork regression activity, unwinds stalled or blocked replication forks to make a HJ that can be resolved. Has a DNA unwinding activity characteristic of a DNA helicase with 3'-5' polarity.</text>
</comment>
<keyword evidence="8" id="KW-0238">DNA-binding</keyword>
<dbReference type="InterPro" id="IPR014001">
    <property type="entry name" value="Helicase_ATP-bd"/>
</dbReference>
<dbReference type="PROSITE" id="PS51192">
    <property type="entry name" value="HELICASE_ATP_BIND_1"/>
    <property type="match status" value="1"/>
</dbReference>
<dbReference type="GO" id="GO:0003677">
    <property type="term" value="F:DNA binding"/>
    <property type="evidence" value="ECO:0007669"/>
    <property type="project" value="UniProtKB-KW"/>
</dbReference>
<comment type="catalytic activity">
    <reaction evidence="12 15">
        <text>Couples ATP hydrolysis with the unwinding of duplex DNA by translocating in the 3'-5' direction.</text>
        <dbReference type="EC" id="5.6.2.4"/>
    </reaction>
</comment>
<evidence type="ECO:0000256" key="5">
    <source>
        <dbReference type="ARBA" id="ARBA00022801"/>
    </source>
</evidence>
<keyword evidence="5 15" id="KW-0378">Hydrolase</keyword>
<dbReference type="SUPFAM" id="SSF50249">
    <property type="entry name" value="Nucleic acid-binding proteins"/>
    <property type="match status" value="1"/>
</dbReference>
<dbReference type="SUPFAM" id="SSF52540">
    <property type="entry name" value="P-loop containing nucleoside triphosphate hydrolases"/>
    <property type="match status" value="2"/>
</dbReference>
<accession>E0Y0N4</accession>
<dbReference type="GO" id="GO:0043138">
    <property type="term" value="F:3'-5' DNA helicase activity"/>
    <property type="evidence" value="ECO:0007669"/>
    <property type="project" value="UniProtKB-EC"/>
</dbReference>
<dbReference type="Pfam" id="PF00270">
    <property type="entry name" value="DEAD"/>
    <property type="match status" value="1"/>
</dbReference>
<dbReference type="PROSITE" id="PS51194">
    <property type="entry name" value="HELICASE_CTER"/>
    <property type="match status" value="1"/>
</dbReference>
<evidence type="ECO:0000259" key="16">
    <source>
        <dbReference type="PROSITE" id="PS51192"/>
    </source>
</evidence>
<dbReference type="InterPro" id="IPR033454">
    <property type="entry name" value="RecG_wedge"/>
</dbReference>
<comment type="catalytic activity">
    <reaction evidence="14 15">
        <text>ATP + H2O = ADP + phosphate + H(+)</text>
        <dbReference type="Rhea" id="RHEA:13065"/>
        <dbReference type="ChEBI" id="CHEBI:15377"/>
        <dbReference type="ChEBI" id="CHEBI:15378"/>
        <dbReference type="ChEBI" id="CHEBI:30616"/>
        <dbReference type="ChEBI" id="CHEBI:43474"/>
        <dbReference type="ChEBI" id="CHEBI:456216"/>
        <dbReference type="EC" id="5.6.2.4"/>
    </reaction>
</comment>
<evidence type="ECO:0000256" key="12">
    <source>
        <dbReference type="ARBA" id="ARBA00034617"/>
    </source>
</evidence>
<dbReference type="EC" id="5.6.2.4" evidence="13 15"/>
<keyword evidence="3 15" id="KW-0547">Nucleotide-binding</keyword>
<evidence type="ECO:0000256" key="10">
    <source>
        <dbReference type="ARBA" id="ARBA00023204"/>
    </source>
</evidence>
<dbReference type="NCBIfam" id="NF008165">
    <property type="entry name" value="PRK10917.1-3"/>
    <property type="match status" value="1"/>
</dbReference>
<evidence type="ECO:0000256" key="1">
    <source>
        <dbReference type="ARBA" id="ARBA00007504"/>
    </source>
</evidence>
<dbReference type="CDD" id="cd04488">
    <property type="entry name" value="RecG_wedge_OBF"/>
    <property type="match status" value="1"/>
</dbReference>
<dbReference type="EMBL" id="GU474939">
    <property type="protein sequence ID" value="ADI20225.1"/>
    <property type="molecule type" value="Genomic_DNA"/>
</dbReference>
<evidence type="ECO:0000313" key="18">
    <source>
        <dbReference type="EMBL" id="ADI20225.1"/>
    </source>
</evidence>
<dbReference type="NCBIfam" id="TIGR00643">
    <property type="entry name" value="recG"/>
    <property type="match status" value="1"/>
</dbReference>
<evidence type="ECO:0000256" key="14">
    <source>
        <dbReference type="ARBA" id="ARBA00048988"/>
    </source>
</evidence>
<dbReference type="Gene3D" id="2.40.50.140">
    <property type="entry name" value="Nucleic acid-binding proteins"/>
    <property type="match status" value="1"/>
</dbReference>
<evidence type="ECO:0000256" key="7">
    <source>
        <dbReference type="ARBA" id="ARBA00022840"/>
    </source>
</evidence>
<keyword evidence="7 15" id="KW-0067">ATP-binding</keyword>
<dbReference type="InterPro" id="IPR047112">
    <property type="entry name" value="RecG/Mfd"/>
</dbReference>
<dbReference type="GO" id="GO:0006281">
    <property type="term" value="P:DNA repair"/>
    <property type="evidence" value="ECO:0007669"/>
    <property type="project" value="UniProtKB-UniRule"/>
</dbReference>
<reference evidence="18" key="1">
    <citation type="journal article" date="2011" name="Environ. Microbiol.">
        <title>Time-series analyses of Monterey Bay coastal microbial picoplankton using a 'genome proxy' microarray.</title>
        <authorList>
            <person name="Rich V.I."/>
            <person name="Pham V.D."/>
            <person name="Eppley J."/>
            <person name="Shi Y."/>
            <person name="DeLong E.F."/>
        </authorList>
    </citation>
    <scope>NUCLEOTIDE SEQUENCE</scope>
</reference>
<protein>
    <recommendedName>
        <fullName evidence="2 15">ATP-dependent DNA helicase RecG</fullName>
        <ecNumber evidence="13 15">5.6.2.4</ecNumber>
    </recommendedName>
</protein>
<dbReference type="Gene3D" id="3.40.50.300">
    <property type="entry name" value="P-loop containing nucleotide triphosphate hydrolases"/>
    <property type="match status" value="2"/>
</dbReference>
<dbReference type="InterPro" id="IPR045562">
    <property type="entry name" value="RecG_dom3_C"/>
</dbReference>
<dbReference type="GO" id="GO:0006310">
    <property type="term" value="P:DNA recombination"/>
    <property type="evidence" value="ECO:0007669"/>
    <property type="project" value="UniProtKB-UniRule"/>
</dbReference>
<evidence type="ECO:0000256" key="2">
    <source>
        <dbReference type="ARBA" id="ARBA00017846"/>
    </source>
</evidence>
<keyword evidence="9 15" id="KW-0233">DNA recombination</keyword>
<dbReference type="GO" id="GO:0016887">
    <property type="term" value="F:ATP hydrolysis activity"/>
    <property type="evidence" value="ECO:0007669"/>
    <property type="project" value="RHEA"/>
</dbReference>
<dbReference type="InterPro" id="IPR012340">
    <property type="entry name" value="NA-bd_OB-fold"/>
</dbReference>
<dbReference type="SMART" id="SM00487">
    <property type="entry name" value="DEXDc"/>
    <property type="match status" value="1"/>
</dbReference>
<dbReference type="InterPro" id="IPR011545">
    <property type="entry name" value="DEAD/DEAH_box_helicase_dom"/>
</dbReference>
<sequence length="696" mass="78292">MSTTQSPIVYAPGIGPDRAALLAEEFGIRTIAQFIEHYPFRYVDKSQFHTIGSLHAHSGEVQIKGQIVKIDELGAPRQRRLVATFTDGEGFIELVWFKGAKWVKKSLKPNTPMVVYGKMNDFNGKKSLPHPEIYAPSQVEDSAVEPVYSTTEKLTKRGLNSKGIARVMKEVLKKELGQFEETFSEAFRTKHQLISKIQALNWIHFPPSAQHLEAARKRIKFEEFFFLQLTQQRNKLRQKTAIKGYTFKEVGQFFLNFYSNHLPFKLTQAQKRVVKEIRGDVRTGAQMNRLVQGDVGSGKTIVALLAMLLAIDNGYQAALMAPTEILATQHYNGLKELCDPAGISVALLTGSTPAARRAEIHTGLKEGSLQILIGTHALIEPTVKFANLGLAVIDEQHRFGVAQRAKLWKKNEHPPHVLVMTATPIPRTLAMSVYGDLDISVIDELPPGRKPVKTLHLFDKNRLKLNGFMQREIAAGRQVYVVFPLIEESEKLDLKNLEVGYEQLLRDFPRPQYQIAVVHGRMSAAEKEGEMQRFAKGKANIMVATTVIEVGVNVPNASVMVIENAERFGLSQLHQLRGRVGRGSDESYCILVSSFKLSSDAKTRLETMVRTSDGFEIAEVDMQLRGPGDLMGTRQSGQLQFKLASLLNDGPILNWTKEVVEQLLRNDAQLIHPDHQSIKSRWIELYKDQWGWNRIS</sequence>
<evidence type="ECO:0000256" key="6">
    <source>
        <dbReference type="ARBA" id="ARBA00022806"/>
    </source>
</evidence>
<keyword evidence="11" id="KW-0413">Isomerase</keyword>
<evidence type="ECO:0000256" key="3">
    <source>
        <dbReference type="ARBA" id="ARBA00022741"/>
    </source>
</evidence>
<evidence type="ECO:0000256" key="8">
    <source>
        <dbReference type="ARBA" id="ARBA00023125"/>
    </source>
</evidence>
<evidence type="ECO:0000256" key="4">
    <source>
        <dbReference type="ARBA" id="ARBA00022763"/>
    </source>
</evidence>
<dbReference type="Pfam" id="PF19833">
    <property type="entry name" value="RecG_dom3_C"/>
    <property type="match status" value="1"/>
</dbReference>
<feature type="domain" description="Helicase ATP-binding" evidence="16">
    <location>
        <begin position="280"/>
        <end position="442"/>
    </location>
</feature>
<dbReference type="PANTHER" id="PTHR47964:SF1">
    <property type="entry name" value="ATP-DEPENDENT DNA HELICASE HOMOLOG RECG, CHLOROPLASTIC"/>
    <property type="match status" value="1"/>
</dbReference>
<dbReference type="CDD" id="cd17992">
    <property type="entry name" value="DEXHc_RecG"/>
    <property type="match status" value="1"/>
</dbReference>
<dbReference type="AlphaFoldDB" id="E0Y0N4"/>
<evidence type="ECO:0000259" key="17">
    <source>
        <dbReference type="PROSITE" id="PS51194"/>
    </source>
</evidence>
<keyword evidence="10 15" id="KW-0234">DNA repair</keyword>
<dbReference type="NCBIfam" id="NF008168">
    <property type="entry name" value="PRK10917.2-2"/>
    <property type="match status" value="1"/>
</dbReference>
<dbReference type="InterPro" id="IPR027417">
    <property type="entry name" value="P-loop_NTPase"/>
</dbReference>
<name>E0Y0N4_9SPHI</name>
<dbReference type="Pfam" id="PF00271">
    <property type="entry name" value="Helicase_C"/>
    <property type="match status" value="1"/>
</dbReference>
<feature type="domain" description="Helicase C-terminal" evidence="17">
    <location>
        <begin position="451"/>
        <end position="628"/>
    </location>
</feature>
<dbReference type="SMART" id="SM00490">
    <property type="entry name" value="HELICc"/>
    <property type="match status" value="1"/>
</dbReference>
<dbReference type="InterPro" id="IPR004609">
    <property type="entry name" value="ATP-dep_DNA_helicase_RecG"/>
</dbReference>
<dbReference type="Pfam" id="PF17191">
    <property type="entry name" value="RecG_wedge"/>
    <property type="match status" value="1"/>
</dbReference>
<evidence type="ECO:0000256" key="11">
    <source>
        <dbReference type="ARBA" id="ARBA00023235"/>
    </source>
</evidence>
<dbReference type="InterPro" id="IPR001650">
    <property type="entry name" value="Helicase_C-like"/>
</dbReference>
<evidence type="ECO:0000256" key="13">
    <source>
        <dbReference type="ARBA" id="ARBA00034808"/>
    </source>
</evidence>